<evidence type="ECO:0000313" key="1">
    <source>
        <dbReference type="EMBL" id="GIU45183.1"/>
    </source>
</evidence>
<name>A0ABQ4PC99_9GAMM</name>
<protein>
    <submittedName>
        <fullName evidence="1">TAT leader-containing periplasmic protein</fullName>
    </submittedName>
</protein>
<dbReference type="RefSeq" id="WP_119977600.1">
    <property type="nucleotide sequence ID" value="NZ_BPFB01000012.1"/>
</dbReference>
<gene>
    <name evidence="1" type="ORF">TUM4630_12630</name>
</gene>
<dbReference type="EMBL" id="BPFB01000012">
    <property type="protein sequence ID" value="GIU45183.1"/>
    <property type="molecule type" value="Genomic_DNA"/>
</dbReference>
<evidence type="ECO:0000313" key="2">
    <source>
        <dbReference type="Proteomes" id="UP000761574"/>
    </source>
</evidence>
<dbReference type="Proteomes" id="UP000761574">
    <property type="component" value="Unassembled WGS sequence"/>
</dbReference>
<proteinExistence type="predicted"/>
<accession>A0ABQ4PC99</accession>
<comment type="caution">
    <text evidence="1">The sequence shown here is derived from an EMBL/GenBank/DDBJ whole genome shotgun (WGS) entry which is preliminary data.</text>
</comment>
<reference evidence="1 2" key="1">
    <citation type="submission" date="2021-05" db="EMBL/GenBank/DDBJ databases">
        <title>Molecular characterization for Shewanella algae harboring chromosomal blaOXA-55-like strains isolated from clinical and environment sample.</title>
        <authorList>
            <person name="Ohama Y."/>
            <person name="Aoki K."/>
            <person name="Harada S."/>
            <person name="Moriya K."/>
            <person name="Ishii Y."/>
            <person name="Tateda K."/>
        </authorList>
    </citation>
    <scope>NUCLEOTIDE SEQUENCE [LARGE SCALE GENOMIC DNA]</scope>
    <source>
        <strain evidence="1 2">LMG 23746</strain>
    </source>
</reference>
<sequence length="168" mass="18940">MKRRTFLATALVGTGALALGVTLYRPPYVRVNKALDRHHRLLFSLLLPVVLDGALPQTESLRIAAQNRTLDAISDTMVLLPLDAQAELEQLLNLLESRLGMLLLTGSMTPLLLRSPAQLIAMLENWRNSYLDMMVIAYQGLRELIMASYYACPEHWPRLHYQKPALFG</sequence>
<organism evidence="1 2">
    <name type="scientific">Shewanella algidipiscicola</name>
    <dbReference type="NCBI Taxonomy" id="614070"/>
    <lineage>
        <taxon>Bacteria</taxon>
        <taxon>Pseudomonadati</taxon>
        <taxon>Pseudomonadota</taxon>
        <taxon>Gammaproteobacteria</taxon>
        <taxon>Alteromonadales</taxon>
        <taxon>Shewanellaceae</taxon>
        <taxon>Shewanella</taxon>
    </lineage>
</organism>
<keyword evidence="2" id="KW-1185">Reference proteome</keyword>